<reference evidence="16" key="1">
    <citation type="submission" date="2021-08" db="EMBL/GenBank/DDBJ databases">
        <title>WGS assembly of Ceratopteris richardii.</title>
        <authorList>
            <person name="Marchant D.B."/>
            <person name="Chen G."/>
            <person name="Jenkins J."/>
            <person name="Shu S."/>
            <person name="Leebens-Mack J."/>
            <person name="Grimwood J."/>
            <person name="Schmutz J."/>
            <person name="Soltis P."/>
            <person name="Soltis D."/>
            <person name="Chen Z.-H."/>
        </authorList>
    </citation>
    <scope>NUCLEOTIDE SEQUENCE</scope>
    <source>
        <strain evidence="16">Whitten #5841</strain>
        <tissue evidence="16">Leaf</tissue>
    </source>
</reference>
<accession>A0A8T2VK79</accession>
<proteinExistence type="predicted"/>
<dbReference type="PANTHER" id="PTHR46008:SF2">
    <property type="entry name" value="LEAF RUST 10 DISEASE-RESISTANCE LOCUS RECEPTOR-LIKE PROTEIN KINASE-LIKE 1.4"/>
    <property type="match status" value="1"/>
</dbReference>
<comment type="subcellular location">
    <subcellularLocation>
        <location evidence="1">Membrane</location>
        <topology evidence="1">Single-pass membrane protein</topology>
    </subcellularLocation>
</comment>
<dbReference type="PROSITE" id="PS00108">
    <property type="entry name" value="PROTEIN_KINASE_ST"/>
    <property type="match status" value="1"/>
</dbReference>
<keyword evidence="11" id="KW-0325">Glycoprotein</keyword>
<comment type="caution">
    <text evidence="16">The sequence shown here is derived from an EMBL/GenBank/DDBJ whole genome shotgun (WGS) entry which is preliminary data.</text>
</comment>
<dbReference type="PANTHER" id="PTHR46008">
    <property type="entry name" value="LEAF RUST 10 DISEASE-RESISTANCE LOCUS RECEPTOR-LIKE PROTEIN KINASE-LIKE 1.4"/>
    <property type="match status" value="1"/>
</dbReference>
<evidence type="ECO:0000256" key="12">
    <source>
        <dbReference type="PROSITE-ProRule" id="PRU10141"/>
    </source>
</evidence>
<feature type="binding site" evidence="12">
    <location>
        <position position="381"/>
    </location>
    <ligand>
        <name>ATP</name>
        <dbReference type="ChEBI" id="CHEBI:30616"/>
    </ligand>
</feature>
<dbReference type="AlphaFoldDB" id="A0A8T2VK79"/>
<keyword evidence="3" id="KW-0808">Transferase</keyword>
<protein>
    <recommendedName>
        <fullName evidence="15">Protein kinase domain-containing protein</fullName>
    </recommendedName>
</protein>
<evidence type="ECO:0000256" key="6">
    <source>
        <dbReference type="ARBA" id="ARBA00022741"/>
    </source>
</evidence>
<sequence>MALPFLVFAVITVLLLAVGSMPMLCLSSKCRQKCGSLDIIYPFYLKGTPSVNGHPNCGLRGYELECREDKTFILIGSEQRYQVLELGSGVLRIDPLFSNNCSVNNLMTFQLSSTAYRLCSDNMLQLHNCKRGCQNYSIPLPKNYLLSPSLQCQDARPSCCESLQNSLFNNSPDFRLHDFTGGYQNLQNYSIYYECSRFTSWTYATNRSLSIYLYYGLKLEWFIKGHCSCSLHARCKPSYGGHTCMCNANFIGDGYANGTGCDPEFEREQENHSRVTANLTAILASGIVGAACILGIAMIIGAVLFRRRKDRFCSRRAFQWGGSRRENIRSLEILLSGLEPFTYKQLHKATKGFASSEKLGAGGSGTVYVANLEDGRRVAVKRLHNSGTQVAYQHILNELSVLSAAKHKNLVMLFGCSLDSVEPLLVFEYVSNGTLAEHLQRGEEGLDWHTRLNIVTQAADALSYLHTLHAPILHRDVKSWNILVDDDLNAKVADFGLSCLGPSASSDCSHLSTIPQGTPGYVDPEYHQNFHLSDKSDVYSFGVVLIEIITALKPIDFSREKKEVNLATLAVIKICGGTLEDIIDPFLQAQGNNDVITMVHKVSELAFRCLAYDKDARPSMTEVLKELILIRESTTSIKDDSTSINNSNYLLGRIQSS</sequence>
<dbReference type="PROSITE" id="PS00107">
    <property type="entry name" value="PROTEIN_KINASE_ATP"/>
    <property type="match status" value="1"/>
</dbReference>
<dbReference type="EMBL" id="CM035406">
    <property type="protein sequence ID" value="KAH7447732.1"/>
    <property type="molecule type" value="Genomic_DNA"/>
</dbReference>
<keyword evidence="9 13" id="KW-1133">Transmembrane helix</keyword>
<dbReference type="Pfam" id="PF13947">
    <property type="entry name" value="GUB_WAK_bind"/>
    <property type="match status" value="1"/>
</dbReference>
<evidence type="ECO:0000259" key="15">
    <source>
        <dbReference type="PROSITE" id="PS50011"/>
    </source>
</evidence>
<evidence type="ECO:0000256" key="10">
    <source>
        <dbReference type="ARBA" id="ARBA00023136"/>
    </source>
</evidence>
<keyword evidence="7" id="KW-0418">Kinase</keyword>
<evidence type="ECO:0000256" key="5">
    <source>
        <dbReference type="ARBA" id="ARBA00022729"/>
    </source>
</evidence>
<keyword evidence="8 12" id="KW-0067">ATP-binding</keyword>
<dbReference type="OMA" id="WEIITAS"/>
<dbReference type="SMART" id="SM00220">
    <property type="entry name" value="S_TKc"/>
    <property type="match status" value="1"/>
</dbReference>
<evidence type="ECO:0000256" key="3">
    <source>
        <dbReference type="ARBA" id="ARBA00022679"/>
    </source>
</evidence>
<feature type="domain" description="Protein kinase" evidence="15">
    <location>
        <begin position="353"/>
        <end position="629"/>
    </location>
</feature>
<organism evidence="16 17">
    <name type="scientific">Ceratopteris richardii</name>
    <name type="common">Triangle waterfern</name>
    <dbReference type="NCBI Taxonomy" id="49495"/>
    <lineage>
        <taxon>Eukaryota</taxon>
        <taxon>Viridiplantae</taxon>
        <taxon>Streptophyta</taxon>
        <taxon>Embryophyta</taxon>
        <taxon>Tracheophyta</taxon>
        <taxon>Polypodiopsida</taxon>
        <taxon>Polypodiidae</taxon>
        <taxon>Polypodiales</taxon>
        <taxon>Pteridineae</taxon>
        <taxon>Pteridaceae</taxon>
        <taxon>Parkerioideae</taxon>
        <taxon>Ceratopteris</taxon>
    </lineage>
</organism>
<dbReference type="Gene3D" id="3.30.200.20">
    <property type="entry name" value="Phosphorylase Kinase, domain 1"/>
    <property type="match status" value="1"/>
</dbReference>
<dbReference type="FunFam" id="1.10.510.10:FF:000161">
    <property type="entry name" value="Wall-associated receptor kinase-like 20"/>
    <property type="match status" value="1"/>
</dbReference>
<feature type="chain" id="PRO_5035908632" description="Protein kinase domain-containing protein" evidence="14">
    <location>
        <begin position="28"/>
        <end position="657"/>
    </location>
</feature>
<dbReference type="InterPro" id="IPR008271">
    <property type="entry name" value="Ser/Thr_kinase_AS"/>
</dbReference>
<feature type="signal peptide" evidence="14">
    <location>
        <begin position="1"/>
        <end position="27"/>
    </location>
</feature>
<evidence type="ECO:0000256" key="9">
    <source>
        <dbReference type="ARBA" id="ARBA00022989"/>
    </source>
</evidence>
<dbReference type="GO" id="GO:0016020">
    <property type="term" value="C:membrane"/>
    <property type="evidence" value="ECO:0007669"/>
    <property type="project" value="UniProtKB-SubCell"/>
</dbReference>
<evidence type="ECO:0000256" key="4">
    <source>
        <dbReference type="ARBA" id="ARBA00022692"/>
    </source>
</evidence>
<dbReference type="InterPro" id="IPR011009">
    <property type="entry name" value="Kinase-like_dom_sf"/>
</dbReference>
<keyword evidence="17" id="KW-1185">Reference proteome</keyword>
<keyword evidence="4 13" id="KW-0812">Transmembrane</keyword>
<dbReference type="InterPro" id="IPR017441">
    <property type="entry name" value="Protein_kinase_ATP_BS"/>
</dbReference>
<dbReference type="PROSITE" id="PS50011">
    <property type="entry name" value="PROTEIN_KINASE_DOM"/>
    <property type="match status" value="1"/>
</dbReference>
<evidence type="ECO:0000256" key="13">
    <source>
        <dbReference type="SAM" id="Phobius"/>
    </source>
</evidence>
<dbReference type="SUPFAM" id="SSF56112">
    <property type="entry name" value="Protein kinase-like (PK-like)"/>
    <property type="match status" value="1"/>
</dbReference>
<dbReference type="OrthoDB" id="4062651at2759"/>
<evidence type="ECO:0000256" key="1">
    <source>
        <dbReference type="ARBA" id="ARBA00004167"/>
    </source>
</evidence>
<dbReference type="InterPro" id="IPR000719">
    <property type="entry name" value="Prot_kinase_dom"/>
</dbReference>
<keyword evidence="10 13" id="KW-0472">Membrane</keyword>
<name>A0A8T2VK79_CERRI</name>
<keyword evidence="6 12" id="KW-0547">Nucleotide-binding</keyword>
<gene>
    <name evidence="16" type="ORF">KP509_01G118900</name>
</gene>
<keyword evidence="5 14" id="KW-0732">Signal</keyword>
<dbReference type="GO" id="GO:0005524">
    <property type="term" value="F:ATP binding"/>
    <property type="evidence" value="ECO:0007669"/>
    <property type="project" value="UniProtKB-UniRule"/>
</dbReference>
<dbReference type="GO" id="GO:0030247">
    <property type="term" value="F:polysaccharide binding"/>
    <property type="evidence" value="ECO:0007669"/>
    <property type="project" value="InterPro"/>
</dbReference>
<keyword evidence="2" id="KW-0723">Serine/threonine-protein kinase</keyword>
<dbReference type="Gene3D" id="1.10.510.10">
    <property type="entry name" value="Transferase(Phosphotransferase) domain 1"/>
    <property type="match status" value="1"/>
</dbReference>
<evidence type="ECO:0000256" key="7">
    <source>
        <dbReference type="ARBA" id="ARBA00022777"/>
    </source>
</evidence>
<dbReference type="GO" id="GO:0004674">
    <property type="term" value="F:protein serine/threonine kinase activity"/>
    <property type="evidence" value="ECO:0007669"/>
    <property type="project" value="UniProtKB-KW"/>
</dbReference>
<evidence type="ECO:0000256" key="8">
    <source>
        <dbReference type="ARBA" id="ARBA00022840"/>
    </source>
</evidence>
<evidence type="ECO:0000256" key="11">
    <source>
        <dbReference type="ARBA" id="ARBA00023180"/>
    </source>
</evidence>
<feature type="transmembrane region" description="Helical" evidence="13">
    <location>
        <begin position="281"/>
        <end position="305"/>
    </location>
</feature>
<dbReference type="Pfam" id="PF00069">
    <property type="entry name" value="Pkinase"/>
    <property type="match status" value="1"/>
</dbReference>
<evidence type="ECO:0000256" key="14">
    <source>
        <dbReference type="SAM" id="SignalP"/>
    </source>
</evidence>
<dbReference type="InterPro" id="IPR025287">
    <property type="entry name" value="WAK_GUB"/>
</dbReference>
<evidence type="ECO:0000313" key="16">
    <source>
        <dbReference type="EMBL" id="KAH7447732.1"/>
    </source>
</evidence>
<evidence type="ECO:0000313" key="17">
    <source>
        <dbReference type="Proteomes" id="UP000825935"/>
    </source>
</evidence>
<dbReference type="Proteomes" id="UP000825935">
    <property type="component" value="Chromosome 1"/>
</dbReference>
<evidence type="ECO:0000256" key="2">
    <source>
        <dbReference type="ARBA" id="ARBA00022527"/>
    </source>
</evidence>